<keyword evidence="2" id="KW-0472">Membrane</keyword>
<evidence type="ECO:0000256" key="1">
    <source>
        <dbReference type="SAM" id="MobiDB-lite"/>
    </source>
</evidence>
<dbReference type="EMBL" id="WOCE01000011">
    <property type="protein sequence ID" value="KAE9604649.1"/>
    <property type="molecule type" value="Genomic_DNA"/>
</dbReference>
<proteinExistence type="predicted"/>
<gene>
    <name evidence="3" type="ORF">Lalb_Chr11g0074031</name>
</gene>
<feature type="region of interest" description="Disordered" evidence="1">
    <location>
        <begin position="1"/>
        <end position="30"/>
    </location>
</feature>
<dbReference type="AlphaFoldDB" id="A0A6A5P575"/>
<keyword evidence="2" id="KW-0812">Transmembrane</keyword>
<dbReference type="Proteomes" id="UP000447434">
    <property type="component" value="Chromosome 11"/>
</dbReference>
<accession>A0A6A5P575</accession>
<evidence type="ECO:0000313" key="3">
    <source>
        <dbReference type="EMBL" id="KAE9604649.1"/>
    </source>
</evidence>
<comment type="caution">
    <text evidence="3">The sequence shown here is derived from an EMBL/GenBank/DDBJ whole genome shotgun (WGS) entry which is preliminary data.</text>
</comment>
<protein>
    <submittedName>
        <fullName evidence="3">Uncharacterized protein</fullName>
    </submittedName>
</protein>
<keyword evidence="4" id="KW-1185">Reference proteome</keyword>
<evidence type="ECO:0000313" key="4">
    <source>
        <dbReference type="Proteomes" id="UP000447434"/>
    </source>
</evidence>
<sequence length="103" mass="10849">MDTVRKVVGKVSVPTSNKSSSSSSSLDLNGGTGQSIGISASLASPNSPSSIVLASRPSSHVLSYWACSKLCAIFFIGGVAFGYTLRGRVRRWASSILKRLRDN</sequence>
<dbReference type="OrthoDB" id="1726667at2759"/>
<evidence type="ECO:0000256" key="2">
    <source>
        <dbReference type="SAM" id="Phobius"/>
    </source>
</evidence>
<name>A0A6A5P575_LUPAL</name>
<organism evidence="3 4">
    <name type="scientific">Lupinus albus</name>
    <name type="common">White lupine</name>
    <name type="synonym">Lupinus termis</name>
    <dbReference type="NCBI Taxonomy" id="3870"/>
    <lineage>
        <taxon>Eukaryota</taxon>
        <taxon>Viridiplantae</taxon>
        <taxon>Streptophyta</taxon>
        <taxon>Embryophyta</taxon>
        <taxon>Tracheophyta</taxon>
        <taxon>Spermatophyta</taxon>
        <taxon>Magnoliopsida</taxon>
        <taxon>eudicotyledons</taxon>
        <taxon>Gunneridae</taxon>
        <taxon>Pentapetalae</taxon>
        <taxon>rosids</taxon>
        <taxon>fabids</taxon>
        <taxon>Fabales</taxon>
        <taxon>Fabaceae</taxon>
        <taxon>Papilionoideae</taxon>
        <taxon>50 kb inversion clade</taxon>
        <taxon>genistoids sensu lato</taxon>
        <taxon>core genistoids</taxon>
        <taxon>Genisteae</taxon>
        <taxon>Lupinus</taxon>
    </lineage>
</organism>
<feature type="transmembrane region" description="Helical" evidence="2">
    <location>
        <begin position="62"/>
        <end position="85"/>
    </location>
</feature>
<keyword evidence="2" id="KW-1133">Transmembrane helix</keyword>
<reference evidence="4" key="1">
    <citation type="journal article" date="2020" name="Nat. Commun.">
        <title>Genome sequence of the cluster root forming white lupin.</title>
        <authorList>
            <person name="Hufnagel B."/>
            <person name="Marques A."/>
            <person name="Soriano A."/>
            <person name="Marques L."/>
            <person name="Divol F."/>
            <person name="Doumas P."/>
            <person name="Sallet E."/>
            <person name="Mancinotti D."/>
            <person name="Carrere S."/>
            <person name="Marande W."/>
            <person name="Arribat S."/>
            <person name="Keller J."/>
            <person name="Huneau C."/>
            <person name="Blein T."/>
            <person name="Aime D."/>
            <person name="Laguerre M."/>
            <person name="Taylor J."/>
            <person name="Schubert V."/>
            <person name="Nelson M."/>
            <person name="Geu-Flores F."/>
            <person name="Crespi M."/>
            <person name="Gallardo-Guerrero K."/>
            <person name="Delaux P.-M."/>
            <person name="Salse J."/>
            <person name="Berges H."/>
            <person name="Guyot R."/>
            <person name="Gouzy J."/>
            <person name="Peret B."/>
        </authorList>
    </citation>
    <scope>NUCLEOTIDE SEQUENCE [LARGE SCALE GENOMIC DNA]</scope>
    <source>
        <strain evidence="4">cv. Amiga</strain>
    </source>
</reference>